<name>A0AA86W372_9FABA</name>
<dbReference type="AlphaFoldDB" id="A0AA86W372"/>
<evidence type="ECO:0000313" key="1">
    <source>
        <dbReference type="EMBL" id="CAJ1977760.1"/>
    </source>
</evidence>
<gene>
    <name evidence="1" type="ORF">AYBTSS11_LOCUS29930</name>
</gene>
<dbReference type="EMBL" id="OY731407">
    <property type="protein sequence ID" value="CAJ1977760.1"/>
    <property type="molecule type" value="Genomic_DNA"/>
</dbReference>
<organism evidence="1 2">
    <name type="scientific">Sphenostylis stenocarpa</name>
    <dbReference type="NCBI Taxonomy" id="92480"/>
    <lineage>
        <taxon>Eukaryota</taxon>
        <taxon>Viridiplantae</taxon>
        <taxon>Streptophyta</taxon>
        <taxon>Embryophyta</taxon>
        <taxon>Tracheophyta</taxon>
        <taxon>Spermatophyta</taxon>
        <taxon>Magnoliopsida</taxon>
        <taxon>eudicotyledons</taxon>
        <taxon>Gunneridae</taxon>
        <taxon>Pentapetalae</taxon>
        <taxon>rosids</taxon>
        <taxon>fabids</taxon>
        <taxon>Fabales</taxon>
        <taxon>Fabaceae</taxon>
        <taxon>Papilionoideae</taxon>
        <taxon>50 kb inversion clade</taxon>
        <taxon>NPAAA clade</taxon>
        <taxon>indigoferoid/millettioid clade</taxon>
        <taxon>Phaseoleae</taxon>
        <taxon>Sphenostylis</taxon>
    </lineage>
</organism>
<proteinExistence type="predicted"/>
<keyword evidence="2" id="KW-1185">Reference proteome</keyword>
<reference evidence="1" key="1">
    <citation type="submission" date="2023-10" db="EMBL/GenBank/DDBJ databases">
        <authorList>
            <person name="Domelevo Entfellner J.-B."/>
        </authorList>
    </citation>
    <scope>NUCLEOTIDE SEQUENCE</scope>
</reference>
<accession>A0AA86W372</accession>
<sequence length="58" mass="6596">MPRGICGGGLERSFVGSCAAYHCRFKRLSVGPTLLMKRKIAEERGRMIMDIMHQLQEE</sequence>
<dbReference type="Gramene" id="rna-AYBTSS11_LOCUS29930">
    <property type="protein sequence ID" value="CAJ1977760.1"/>
    <property type="gene ID" value="gene-AYBTSS11_LOCUS29930"/>
</dbReference>
<evidence type="ECO:0000313" key="2">
    <source>
        <dbReference type="Proteomes" id="UP001189624"/>
    </source>
</evidence>
<protein>
    <submittedName>
        <fullName evidence="1">Uncharacterized protein</fullName>
    </submittedName>
</protein>
<dbReference type="Proteomes" id="UP001189624">
    <property type="component" value="Chromosome 10"/>
</dbReference>